<dbReference type="Pfam" id="PF10145">
    <property type="entry name" value="PhageMin_Tail"/>
    <property type="match status" value="1"/>
</dbReference>
<keyword evidence="1" id="KW-0472">Membrane</keyword>
<dbReference type="RefSeq" id="WP_377332244.1">
    <property type="nucleotide sequence ID" value="NZ_JBHSGB010000005.1"/>
</dbReference>
<keyword evidence="1" id="KW-1133">Transmembrane helix</keyword>
<organism evidence="3 4">
    <name type="scientific">Rheinheimera marina</name>
    <dbReference type="NCBI Taxonomy" id="1774958"/>
    <lineage>
        <taxon>Bacteria</taxon>
        <taxon>Pseudomonadati</taxon>
        <taxon>Pseudomonadota</taxon>
        <taxon>Gammaproteobacteria</taxon>
        <taxon>Chromatiales</taxon>
        <taxon>Chromatiaceae</taxon>
        <taxon>Rheinheimera</taxon>
    </lineage>
</organism>
<name>A0ABV9JJU8_9GAMM</name>
<proteinExistence type="predicted"/>
<dbReference type="InterPro" id="IPR010090">
    <property type="entry name" value="Phage_tape_meas"/>
</dbReference>
<feature type="transmembrane region" description="Helical" evidence="1">
    <location>
        <begin position="378"/>
        <end position="403"/>
    </location>
</feature>
<evidence type="ECO:0000259" key="2">
    <source>
        <dbReference type="Pfam" id="PF10145"/>
    </source>
</evidence>
<feature type="domain" description="Phage tail tape measure protein" evidence="2">
    <location>
        <begin position="94"/>
        <end position="284"/>
    </location>
</feature>
<keyword evidence="4" id="KW-1185">Reference proteome</keyword>
<evidence type="ECO:0000256" key="1">
    <source>
        <dbReference type="SAM" id="Phobius"/>
    </source>
</evidence>
<feature type="transmembrane region" description="Helical" evidence="1">
    <location>
        <begin position="498"/>
        <end position="517"/>
    </location>
</feature>
<feature type="transmembrane region" description="Helical" evidence="1">
    <location>
        <begin position="430"/>
        <end position="451"/>
    </location>
</feature>
<gene>
    <name evidence="3" type="ORF">ACFO3I_04975</name>
</gene>
<keyword evidence="1" id="KW-0812">Transmembrane</keyword>
<dbReference type="EMBL" id="JBHSGB010000005">
    <property type="protein sequence ID" value="MFC4654379.1"/>
    <property type="molecule type" value="Genomic_DNA"/>
</dbReference>
<comment type="caution">
    <text evidence="3">The sequence shown here is derived from an EMBL/GenBank/DDBJ whole genome shotgun (WGS) entry which is preliminary data.</text>
</comment>
<accession>A0ABV9JJU8</accession>
<sequence length="831" mass="88664">MSLPKPLMFTVGLIDQITKPIAKITHGLGKLTDGYQQGTMKMAAGVGGVAASGFALQNALMPAIEMGRALGEVQSLGVQQSALKMLADTSYDYALKYGESSTEFVRSAYDIQSAIAGLNDTDLSRFTMASNVLAKGTKADAATITSYMGTMYGIFKNDAKAMGEGAWVERLTGMTALAVQAFKTDGKKMADAFGALGASAGLAPLQEQMAIMGTLQSTMQGSEAATKYKAFLAGVGKAQEKLNLKFTDTQGNMLPMVDILNKIKGKYGDVISVAEGDALAAAFGSQEATSLIGLLLKDVNGLAGSIDQLGKVNGMEQAEKMAAAMTDQSQRLSQSWYVIRAAFGSAVLPAFNEFVGKLADMSRSVIDFTSKFPNITRWLGYFAIGLLSIVAIGGLITIAMGALKMAMVTGGVVTEAYSWINTKAAATLKWLRGAILAANMTMNMWSISTAVATAKTWLYGAANKAAAATVWLFEVALKAGRLAMMGLNLVMTANPIGLLVVGIGLAIAAVGAMIYYWDDLRASMSEWGWLQALGEFVGTIWQGMKDGFISAFNWIAEKLNMLGFDIPITPVVAQLDTPKMQSMANQADFVQNAMPEWMQRNAANDSANYVYSPEALSPLKTAALKQSIDVQRNLPATYTPPALKQPLQVQRIMPPEQTPAALTQQLNVQRNLPAAYAPDAMQQSLQVQRIMPPEQTPAALTQQLNVQRNLPPAYAPDAMQQSLQVQRIMPAAYAPESLKQVIEVQRKLPKSLALDDLTQTVAMQPAANETLASIITPKVDQQAAATANAKRSSQSNAIPSKSLSFGDVIIKNPPKGFSLAEIAEQQELLAG</sequence>
<evidence type="ECO:0000313" key="4">
    <source>
        <dbReference type="Proteomes" id="UP001595962"/>
    </source>
</evidence>
<dbReference type="NCBIfam" id="TIGR01760">
    <property type="entry name" value="tape_meas_TP901"/>
    <property type="match status" value="1"/>
</dbReference>
<reference evidence="4" key="1">
    <citation type="journal article" date="2019" name="Int. J. Syst. Evol. Microbiol.">
        <title>The Global Catalogue of Microorganisms (GCM) 10K type strain sequencing project: providing services to taxonomists for standard genome sequencing and annotation.</title>
        <authorList>
            <consortium name="The Broad Institute Genomics Platform"/>
            <consortium name="The Broad Institute Genome Sequencing Center for Infectious Disease"/>
            <person name="Wu L."/>
            <person name="Ma J."/>
        </authorList>
    </citation>
    <scope>NUCLEOTIDE SEQUENCE [LARGE SCALE GENOMIC DNA]</scope>
    <source>
        <strain evidence="4">DT28</strain>
    </source>
</reference>
<protein>
    <submittedName>
        <fullName evidence="3">Phage tail tape measure protein</fullName>
    </submittedName>
</protein>
<dbReference type="Proteomes" id="UP001595962">
    <property type="component" value="Unassembled WGS sequence"/>
</dbReference>
<evidence type="ECO:0000313" key="3">
    <source>
        <dbReference type="EMBL" id="MFC4654379.1"/>
    </source>
</evidence>